<reference evidence="1 2" key="1">
    <citation type="submission" date="2024-01" db="EMBL/GenBank/DDBJ databases">
        <title>The complete chloroplast genome sequence of Lithospermum erythrorhizon: insights into the phylogenetic relationship among Boraginaceae species and the maternal lineages of purple gromwells.</title>
        <authorList>
            <person name="Okada T."/>
            <person name="Watanabe K."/>
        </authorList>
    </citation>
    <scope>NUCLEOTIDE SEQUENCE [LARGE SCALE GENOMIC DNA]</scope>
</reference>
<dbReference type="EMBL" id="BAABME010000012">
    <property type="protein sequence ID" value="GAA0138436.1"/>
    <property type="molecule type" value="Genomic_DNA"/>
</dbReference>
<keyword evidence="2" id="KW-1185">Reference proteome</keyword>
<name>A0AAV3NH96_LITER</name>
<gene>
    <name evidence="1" type="ORF">LIER_00184</name>
</gene>
<dbReference type="Proteomes" id="UP001454036">
    <property type="component" value="Unassembled WGS sequence"/>
</dbReference>
<sequence length="105" mass="11811">MADIYMKPLVFSWHADLQGSKECHSMHCCLSSILVYLPHLQISQGAFEHGGGGKEVQRPVDSSHCAAEISCNLTLVIYFPFDFTLYPIYTWHAQQLVIKPPLICS</sequence>
<accession>A0AAV3NH96</accession>
<proteinExistence type="predicted"/>
<protein>
    <submittedName>
        <fullName evidence="1">Uncharacterized protein</fullName>
    </submittedName>
</protein>
<evidence type="ECO:0000313" key="1">
    <source>
        <dbReference type="EMBL" id="GAA0138436.1"/>
    </source>
</evidence>
<evidence type="ECO:0000313" key="2">
    <source>
        <dbReference type="Proteomes" id="UP001454036"/>
    </source>
</evidence>
<dbReference type="AlphaFoldDB" id="A0AAV3NH96"/>
<comment type="caution">
    <text evidence="1">The sequence shown here is derived from an EMBL/GenBank/DDBJ whole genome shotgun (WGS) entry which is preliminary data.</text>
</comment>
<organism evidence="1 2">
    <name type="scientific">Lithospermum erythrorhizon</name>
    <name type="common">Purple gromwell</name>
    <name type="synonym">Lithospermum officinale var. erythrorhizon</name>
    <dbReference type="NCBI Taxonomy" id="34254"/>
    <lineage>
        <taxon>Eukaryota</taxon>
        <taxon>Viridiplantae</taxon>
        <taxon>Streptophyta</taxon>
        <taxon>Embryophyta</taxon>
        <taxon>Tracheophyta</taxon>
        <taxon>Spermatophyta</taxon>
        <taxon>Magnoliopsida</taxon>
        <taxon>eudicotyledons</taxon>
        <taxon>Gunneridae</taxon>
        <taxon>Pentapetalae</taxon>
        <taxon>asterids</taxon>
        <taxon>lamiids</taxon>
        <taxon>Boraginales</taxon>
        <taxon>Boraginaceae</taxon>
        <taxon>Boraginoideae</taxon>
        <taxon>Lithospermeae</taxon>
        <taxon>Lithospermum</taxon>
    </lineage>
</organism>